<accession>A0A0E9VMA7</accession>
<keyword evidence="1" id="KW-0732">Signal</keyword>
<reference evidence="2" key="1">
    <citation type="submission" date="2014-11" db="EMBL/GenBank/DDBJ databases">
        <authorList>
            <person name="Amaro Gonzalez C."/>
        </authorList>
    </citation>
    <scope>NUCLEOTIDE SEQUENCE</scope>
</reference>
<name>A0A0E9VMA7_ANGAN</name>
<reference evidence="2" key="2">
    <citation type="journal article" date="2015" name="Fish Shellfish Immunol.">
        <title>Early steps in the European eel (Anguilla anguilla)-Vibrio vulnificus interaction in the gills: Role of the RtxA13 toxin.</title>
        <authorList>
            <person name="Callol A."/>
            <person name="Pajuelo D."/>
            <person name="Ebbesson L."/>
            <person name="Teles M."/>
            <person name="MacKenzie S."/>
            <person name="Amaro C."/>
        </authorList>
    </citation>
    <scope>NUCLEOTIDE SEQUENCE</scope>
</reference>
<evidence type="ECO:0000313" key="2">
    <source>
        <dbReference type="EMBL" id="JAH79166.1"/>
    </source>
</evidence>
<sequence length="40" mass="4307">MQCMLWRAAGSHCHATTLLLSSLEAVYTGIVNTQTPNLSS</sequence>
<feature type="signal peptide" evidence="1">
    <location>
        <begin position="1"/>
        <end position="15"/>
    </location>
</feature>
<proteinExistence type="predicted"/>
<evidence type="ECO:0000256" key="1">
    <source>
        <dbReference type="SAM" id="SignalP"/>
    </source>
</evidence>
<dbReference type="AlphaFoldDB" id="A0A0E9VMA7"/>
<dbReference type="EMBL" id="GBXM01029411">
    <property type="protein sequence ID" value="JAH79166.1"/>
    <property type="molecule type" value="Transcribed_RNA"/>
</dbReference>
<organism evidence="2">
    <name type="scientific">Anguilla anguilla</name>
    <name type="common">European freshwater eel</name>
    <name type="synonym">Muraena anguilla</name>
    <dbReference type="NCBI Taxonomy" id="7936"/>
    <lineage>
        <taxon>Eukaryota</taxon>
        <taxon>Metazoa</taxon>
        <taxon>Chordata</taxon>
        <taxon>Craniata</taxon>
        <taxon>Vertebrata</taxon>
        <taxon>Euteleostomi</taxon>
        <taxon>Actinopterygii</taxon>
        <taxon>Neopterygii</taxon>
        <taxon>Teleostei</taxon>
        <taxon>Anguilliformes</taxon>
        <taxon>Anguillidae</taxon>
        <taxon>Anguilla</taxon>
    </lineage>
</organism>
<protein>
    <submittedName>
        <fullName evidence="2">Uncharacterized protein</fullName>
    </submittedName>
</protein>
<feature type="chain" id="PRO_5012136027" evidence="1">
    <location>
        <begin position="16"/>
        <end position="40"/>
    </location>
</feature>